<feature type="transmembrane region" description="Helical" evidence="2">
    <location>
        <begin position="50"/>
        <end position="68"/>
    </location>
</feature>
<feature type="region of interest" description="Disordered" evidence="1">
    <location>
        <begin position="316"/>
        <end position="335"/>
    </location>
</feature>
<protein>
    <submittedName>
        <fullName evidence="4">Uncharacterized protein LOC103697996</fullName>
    </submittedName>
</protein>
<dbReference type="Proteomes" id="UP000228380">
    <property type="component" value="Chromosome 10"/>
</dbReference>
<dbReference type="OrthoDB" id="1939140at2759"/>
<evidence type="ECO:0000256" key="1">
    <source>
        <dbReference type="SAM" id="MobiDB-lite"/>
    </source>
</evidence>
<dbReference type="AlphaFoldDB" id="A0A8B7BJ52"/>
<accession>A0A8B7BJ52</accession>
<evidence type="ECO:0000313" key="3">
    <source>
        <dbReference type="Proteomes" id="UP000228380"/>
    </source>
</evidence>
<gene>
    <name evidence="4" type="primary">LOC103697996</name>
</gene>
<name>A0A8B7BJ52_PHODC</name>
<reference evidence="3" key="1">
    <citation type="journal article" date="2019" name="Nat. Commun.">
        <title>Genome-wide association mapping of date palm fruit traits.</title>
        <authorList>
            <person name="Hazzouri K.M."/>
            <person name="Gros-Balthazard M."/>
            <person name="Flowers J.M."/>
            <person name="Copetti D."/>
            <person name="Lemansour A."/>
            <person name="Lebrun M."/>
            <person name="Masmoudi K."/>
            <person name="Ferrand S."/>
            <person name="Dhar M.I."/>
            <person name="Fresquez Z.A."/>
            <person name="Rosas U."/>
            <person name="Zhang J."/>
            <person name="Talag J."/>
            <person name="Lee S."/>
            <person name="Kudrna D."/>
            <person name="Powell R.F."/>
            <person name="Leitch I.J."/>
            <person name="Krueger R.R."/>
            <person name="Wing R.A."/>
            <person name="Amiri K.M.A."/>
            <person name="Purugganan M.D."/>
        </authorList>
    </citation>
    <scope>NUCLEOTIDE SEQUENCE [LARGE SCALE GENOMIC DNA]</scope>
    <source>
        <strain evidence="3">cv. Khalas</strain>
    </source>
</reference>
<keyword evidence="2" id="KW-1133">Transmembrane helix</keyword>
<evidence type="ECO:0000313" key="4">
    <source>
        <dbReference type="RefSeq" id="XP_008778167.2"/>
    </source>
</evidence>
<dbReference type="PANTHER" id="PTHR36760:SF1">
    <property type="entry name" value="ACIDIC LEUCINE-RICH NUCLEAR PHOSPHOPROTEIN 32 FAMILY B PROTEIN"/>
    <property type="match status" value="1"/>
</dbReference>
<proteinExistence type="predicted"/>
<dbReference type="PANTHER" id="PTHR36760">
    <property type="entry name" value="ACIDIC LEUCINE-RICH NUCLEAR PHOSPHOPROTEIN 32 FAMILY B PROTEIN"/>
    <property type="match status" value="1"/>
</dbReference>
<dbReference type="KEGG" id="pda:103697996"/>
<feature type="transmembrane region" description="Helical" evidence="2">
    <location>
        <begin position="20"/>
        <end position="43"/>
    </location>
</feature>
<keyword evidence="2" id="KW-0472">Membrane</keyword>
<keyword evidence="2" id="KW-0812">Transmembrane</keyword>
<feature type="region of interest" description="Disordered" evidence="1">
    <location>
        <begin position="214"/>
        <end position="267"/>
    </location>
</feature>
<organism evidence="3 4">
    <name type="scientific">Phoenix dactylifera</name>
    <name type="common">Date palm</name>
    <dbReference type="NCBI Taxonomy" id="42345"/>
    <lineage>
        <taxon>Eukaryota</taxon>
        <taxon>Viridiplantae</taxon>
        <taxon>Streptophyta</taxon>
        <taxon>Embryophyta</taxon>
        <taxon>Tracheophyta</taxon>
        <taxon>Spermatophyta</taxon>
        <taxon>Magnoliopsida</taxon>
        <taxon>Liliopsida</taxon>
        <taxon>Arecaceae</taxon>
        <taxon>Coryphoideae</taxon>
        <taxon>Phoeniceae</taxon>
        <taxon>Phoenix</taxon>
    </lineage>
</organism>
<dbReference type="RefSeq" id="XP_008778167.2">
    <property type="nucleotide sequence ID" value="XM_008779945.3"/>
</dbReference>
<dbReference type="GeneID" id="103697996"/>
<sequence>MTQLCSSDTHLLLGLLFHDLLSLCSFLASHPLHLAYFLFFFPYLFRLLSFFYPLLLSTSLLLLVLLTISPQLDDPPRAPPGLLRNTCSIVFHLLKAKLESHAPVELLDQLASMVLAPMDDAGPYFQVPVMPALVGAEVFELQFGTMGDFCNPSSVVVSCAVEEIPSKPGLENSQKGELLASNYGIGENPLMDPKENELLVPHSDGTQLTNKVAEDSSTAFEPENSCRMPEPAADSVGGELMRSTSRRRRQSTSRGSDGLQRDNSMRKEKEWKRTLACKLYEERMTYKLCEERTVAEGGEEMDLLWEAYEVNASKDGKLMSNGRKGKKDEQEEEDEGTVGQLCCLQALKLSAGKMNLGVGRPNLVKISKVLKGMAMFKRVGRHSSRKE</sequence>
<reference evidence="4" key="2">
    <citation type="submission" date="2025-08" db="UniProtKB">
        <authorList>
            <consortium name="RefSeq"/>
        </authorList>
    </citation>
    <scope>IDENTIFICATION</scope>
    <source>
        <tissue evidence="4">Young leaves</tissue>
    </source>
</reference>
<keyword evidence="3" id="KW-1185">Reference proteome</keyword>
<evidence type="ECO:0000256" key="2">
    <source>
        <dbReference type="SAM" id="Phobius"/>
    </source>
</evidence>